<proteinExistence type="inferred from homology"/>
<reference evidence="10" key="1">
    <citation type="journal article" date="2020" name="J. Eukaryot. Microbiol.">
        <title>De novo Sequencing, Assembly and Annotation of the Transcriptome for the Free-Living Testate Amoeba Arcella intermedia.</title>
        <authorList>
            <person name="Ribeiro G.M."/>
            <person name="Porfirio-Sousa A.L."/>
            <person name="Maurer-Alcala X.X."/>
            <person name="Katz L.A."/>
            <person name="Lahr D.J.G."/>
        </authorList>
    </citation>
    <scope>NUCLEOTIDE SEQUENCE</scope>
</reference>
<protein>
    <recommendedName>
        <fullName evidence="2 9">Cysteine dioxygenase</fullName>
        <ecNumber evidence="2 9">1.13.11.20</ecNumber>
    </recommendedName>
</protein>
<dbReference type="Gene3D" id="2.60.120.10">
    <property type="entry name" value="Jelly Rolls"/>
    <property type="match status" value="1"/>
</dbReference>
<dbReference type="GO" id="GO:0017172">
    <property type="term" value="F:cysteine dioxygenase activity"/>
    <property type="evidence" value="ECO:0007669"/>
    <property type="project" value="UniProtKB-UniRule"/>
</dbReference>
<dbReference type="EC" id="1.13.11.20" evidence="2 9"/>
<evidence type="ECO:0000256" key="3">
    <source>
        <dbReference type="ARBA" id="ARBA00022723"/>
    </source>
</evidence>
<dbReference type="InterPro" id="IPR010300">
    <property type="entry name" value="CDO_1"/>
</dbReference>
<keyword evidence="4 9" id="KW-0223">Dioxygenase</keyword>
<evidence type="ECO:0000256" key="8">
    <source>
        <dbReference type="PIRSR" id="PIRSR610300-51"/>
    </source>
</evidence>
<sequence>MERLLEQLHFQFAKSEIDVEEVRLCIARYVQEGNTDWMKYRMFAPCKYARNLVDISMDFEAIVICWDENQESPIHNHTAQNCWFAVLEGNVEEVYYSYDSEAKKVTEGTRFCHRQADVGWIKDDVALHKVGSTGGKACTLHVYSKPIPFCNIYDPATGEVNTRKSGFYSVRGLKQDPETTSLISSIYSEIEALIPSDLTDSNHSIPCKTAPSLLFDLPLRAEGEEQVSNEEPGSQIFGGSGSIFSLVTESFTGKGTKEEFSW</sequence>
<evidence type="ECO:0000256" key="6">
    <source>
        <dbReference type="ARBA" id="ARBA00023004"/>
    </source>
</evidence>
<dbReference type="Pfam" id="PF05995">
    <property type="entry name" value="CDO_I"/>
    <property type="match status" value="1"/>
</dbReference>
<dbReference type="GO" id="GO:0008198">
    <property type="term" value="F:ferrous iron binding"/>
    <property type="evidence" value="ECO:0007669"/>
    <property type="project" value="TreeGrafter"/>
</dbReference>
<evidence type="ECO:0000256" key="5">
    <source>
        <dbReference type="ARBA" id="ARBA00023002"/>
    </source>
</evidence>
<organism evidence="10">
    <name type="scientific">Arcella intermedia</name>
    <dbReference type="NCBI Taxonomy" id="1963864"/>
    <lineage>
        <taxon>Eukaryota</taxon>
        <taxon>Amoebozoa</taxon>
        <taxon>Tubulinea</taxon>
        <taxon>Elardia</taxon>
        <taxon>Arcellinida</taxon>
        <taxon>Sphaerothecina</taxon>
        <taxon>Arcellidae</taxon>
        <taxon>Arcella</taxon>
    </lineage>
</organism>
<dbReference type="SUPFAM" id="SSF51182">
    <property type="entry name" value="RmlC-like cupins"/>
    <property type="match status" value="1"/>
</dbReference>
<keyword evidence="5 9" id="KW-0560">Oxidoreductase</keyword>
<dbReference type="EMBL" id="GIBP01006348">
    <property type="protein sequence ID" value="NDV35317.1"/>
    <property type="molecule type" value="Transcribed_RNA"/>
</dbReference>
<dbReference type="PANTHER" id="PTHR12918:SF1">
    <property type="entry name" value="CYSTEINE DIOXYGENASE TYPE 1"/>
    <property type="match status" value="1"/>
</dbReference>
<dbReference type="InterPro" id="IPR014710">
    <property type="entry name" value="RmlC-like_jellyroll"/>
</dbReference>
<evidence type="ECO:0000256" key="2">
    <source>
        <dbReference type="ARBA" id="ARBA00013133"/>
    </source>
</evidence>
<dbReference type="CDD" id="cd10548">
    <property type="entry name" value="cupin_CDO"/>
    <property type="match status" value="1"/>
</dbReference>
<dbReference type="GO" id="GO:0019448">
    <property type="term" value="P:L-cysteine catabolic process"/>
    <property type="evidence" value="ECO:0007669"/>
    <property type="project" value="TreeGrafter"/>
</dbReference>
<dbReference type="PANTHER" id="PTHR12918">
    <property type="entry name" value="CYSTEINE DIOXYGENASE"/>
    <property type="match status" value="1"/>
</dbReference>
<name>A0A6B2LEQ0_9EUKA</name>
<evidence type="ECO:0000256" key="9">
    <source>
        <dbReference type="RuleBase" id="RU366010"/>
    </source>
</evidence>
<dbReference type="InterPro" id="IPR011051">
    <property type="entry name" value="RmlC_Cupin_sf"/>
</dbReference>
<dbReference type="AlphaFoldDB" id="A0A6B2LEQ0"/>
<evidence type="ECO:0000256" key="4">
    <source>
        <dbReference type="ARBA" id="ARBA00022964"/>
    </source>
</evidence>
<feature type="cross-link" description="3'-(S-cysteinyl)-tyrosine (Cys-Tyr)" evidence="7">
    <location>
        <begin position="82"/>
        <end position="143"/>
    </location>
</feature>
<keyword evidence="3 8" id="KW-0479">Metal-binding</keyword>
<comment type="similarity">
    <text evidence="1 9">Belongs to the cysteine dioxygenase family.</text>
</comment>
<comment type="catalytic activity">
    <reaction evidence="9">
        <text>L-cysteine + O2 = 3-sulfino-L-alanine + H(+)</text>
        <dbReference type="Rhea" id="RHEA:20441"/>
        <dbReference type="ChEBI" id="CHEBI:15378"/>
        <dbReference type="ChEBI" id="CHEBI:15379"/>
        <dbReference type="ChEBI" id="CHEBI:35235"/>
        <dbReference type="ChEBI" id="CHEBI:61085"/>
        <dbReference type="EC" id="1.13.11.20"/>
    </reaction>
</comment>
<feature type="binding site" evidence="8">
    <location>
        <position position="128"/>
    </location>
    <ligand>
        <name>Fe cation</name>
        <dbReference type="ChEBI" id="CHEBI:24875"/>
        <note>catalytic</note>
    </ligand>
</feature>
<accession>A0A6B2LEQ0</accession>
<evidence type="ECO:0000256" key="1">
    <source>
        <dbReference type="ARBA" id="ARBA00006622"/>
    </source>
</evidence>
<keyword evidence="6 8" id="KW-0408">Iron</keyword>
<evidence type="ECO:0000313" key="10">
    <source>
        <dbReference type="EMBL" id="NDV35317.1"/>
    </source>
</evidence>
<feature type="binding site" evidence="8">
    <location>
        <position position="75"/>
    </location>
    <ligand>
        <name>Fe cation</name>
        <dbReference type="ChEBI" id="CHEBI:24875"/>
        <note>catalytic</note>
    </ligand>
</feature>
<feature type="binding site" evidence="8">
    <location>
        <position position="77"/>
    </location>
    <ligand>
        <name>Fe cation</name>
        <dbReference type="ChEBI" id="CHEBI:24875"/>
        <note>catalytic</note>
    </ligand>
</feature>
<comment type="cofactor">
    <cofactor evidence="9">
        <name>Fe cation</name>
        <dbReference type="ChEBI" id="CHEBI:24875"/>
    </cofactor>
    <text evidence="9">Binds 1 Fe cation per subunit.</text>
</comment>
<keyword evidence="7" id="KW-0883">Thioether bond</keyword>
<evidence type="ECO:0000256" key="7">
    <source>
        <dbReference type="PIRSR" id="PIRSR610300-50"/>
    </source>
</evidence>